<dbReference type="Pfam" id="PF03358">
    <property type="entry name" value="FMN_red"/>
    <property type="match status" value="1"/>
</dbReference>
<dbReference type="Gene3D" id="3.40.50.360">
    <property type="match status" value="1"/>
</dbReference>
<keyword evidence="2" id="KW-0288">FMN</keyword>
<dbReference type="InterPro" id="IPR051796">
    <property type="entry name" value="ISF_SsuE-like"/>
</dbReference>
<dbReference type="GO" id="GO:0016491">
    <property type="term" value="F:oxidoreductase activity"/>
    <property type="evidence" value="ECO:0007669"/>
    <property type="project" value="InterPro"/>
</dbReference>
<dbReference type="RefSeq" id="WP_022750727.1">
    <property type="nucleotide sequence ID" value="NC_022571.1"/>
</dbReference>
<organism evidence="4 5">
    <name type="scientific">Clostridium saccharobutylicum DSM 13864</name>
    <dbReference type="NCBI Taxonomy" id="1345695"/>
    <lineage>
        <taxon>Bacteria</taxon>
        <taxon>Bacillati</taxon>
        <taxon>Bacillota</taxon>
        <taxon>Clostridia</taxon>
        <taxon>Eubacteriales</taxon>
        <taxon>Clostridiaceae</taxon>
        <taxon>Clostridium</taxon>
    </lineage>
</organism>
<dbReference type="HOGENOM" id="CLU_050993_1_2_9"/>
<keyword evidence="1" id="KW-0285">Flavoprotein</keyword>
<evidence type="ECO:0000313" key="5">
    <source>
        <dbReference type="Proteomes" id="UP000017118"/>
    </source>
</evidence>
<dbReference type="SUPFAM" id="SSF52218">
    <property type="entry name" value="Flavoproteins"/>
    <property type="match status" value="1"/>
</dbReference>
<sequence>MKNIFVYIGSQGGESSNTLRFTNLILDRVLELTGKNVNINMYHPQNSHIKRCLGCTSCFNTGKCHLEGEDDLNKIKEKMLASDFIILGTPIYGANISGDMKIFFDRITYWMHLMRLAGKPAMALTTSTGNGVQFTLNYLNTAMSFLGLKTVEKFNANIFSPRQLDDDDFMKEEIDKYSQIIFEYLTGKKEVKSDDSLELIFSSMKKNIKMYESCPNYEFEFWKDNELFNKSTFQHLIESIPKQ</sequence>
<evidence type="ECO:0000256" key="1">
    <source>
        <dbReference type="ARBA" id="ARBA00022630"/>
    </source>
</evidence>
<reference evidence="4 5" key="1">
    <citation type="journal article" date="2013" name="Genome Announc.">
        <title>Complete Genome Sequence of the Solvent Producer Clostridium saccharobutylicum NCP262 (DSM 13864).</title>
        <authorList>
            <person name="Poehlein A."/>
            <person name="Hartwich K."/>
            <person name="Krabben P."/>
            <person name="Ehrenreich A."/>
            <person name="Liebl W."/>
            <person name="Durre P."/>
            <person name="Gottschalk G."/>
            <person name="Daniel R."/>
        </authorList>
    </citation>
    <scope>NUCLEOTIDE SEQUENCE [LARGE SCALE GENOMIC DNA]</scope>
    <source>
        <strain evidence="4">DSM 13864</strain>
    </source>
</reference>
<dbReference type="PANTHER" id="PTHR43278:SF2">
    <property type="entry name" value="IRON-SULFUR FLAVOPROTEIN"/>
    <property type="match status" value="1"/>
</dbReference>
<dbReference type="KEGG" id="csb:CLSA_c44520"/>
<evidence type="ECO:0000313" key="4">
    <source>
        <dbReference type="EMBL" id="AGX45389.1"/>
    </source>
</evidence>
<accession>U5MXA4</accession>
<dbReference type="Proteomes" id="UP000017118">
    <property type="component" value="Chromosome"/>
</dbReference>
<protein>
    <submittedName>
        <fullName evidence="4">NADPH-dependent FMN reductase</fullName>
    </submittedName>
</protein>
<dbReference type="PATRIC" id="fig|1345695.10.peg.4026"/>
<dbReference type="OrthoDB" id="1767356at2"/>
<dbReference type="InterPro" id="IPR005025">
    <property type="entry name" value="FMN_Rdtase-like_dom"/>
</dbReference>
<keyword evidence="5" id="KW-1185">Reference proteome</keyword>
<dbReference type="eggNOG" id="COG0655">
    <property type="taxonomic scope" value="Bacteria"/>
</dbReference>
<feature type="domain" description="NADPH-dependent FMN reductase-like" evidence="3">
    <location>
        <begin position="17"/>
        <end position="153"/>
    </location>
</feature>
<dbReference type="GeneID" id="55476713"/>
<dbReference type="EMBL" id="CP006721">
    <property type="protein sequence ID" value="AGX45389.1"/>
    <property type="molecule type" value="Genomic_DNA"/>
</dbReference>
<proteinExistence type="predicted"/>
<dbReference type="PANTHER" id="PTHR43278">
    <property type="entry name" value="NAD(P)H-DEPENDENT FMN-CONTAINING OXIDOREDUCTASE YWQN-RELATED"/>
    <property type="match status" value="1"/>
</dbReference>
<dbReference type="AlphaFoldDB" id="U5MXA4"/>
<evidence type="ECO:0000259" key="3">
    <source>
        <dbReference type="Pfam" id="PF03358"/>
    </source>
</evidence>
<evidence type="ECO:0000256" key="2">
    <source>
        <dbReference type="ARBA" id="ARBA00022643"/>
    </source>
</evidence>
<dbReference type="InterPro" id="IPR029039">
    <property type="entry name" value="Flavoprotein-like_sf"/>
</dbReference>
<name>U5MXA4_CLOSA</name>
<gene>
    <name evidence="4" type="ORF">CLSA_c44520</name>
</gene>